<evidence type="ECO:0000313" key="1">
    <source>
        <dbReference type="EMBL" id="KZP07051.1"/>
    </source>
</evidence>
<dbReference type="PANTHER" id="PTHR34305">
    <property type="entry name" value="EXPRESSED PROTEIN"/>
    <property type="match status" value="1"/>
</dbReference>
<proteinExistence type="predicted"/>
<name>A0A167XC11_9AGAM</name>
<protein>
    <submittedName>
        <fullName evidence="1">Uncharacterized protein</fullName>
    </submittedName>
</protein>
<dbReference type="Proteomes" id="UP000076532">
    <property type="component" value="Unassembled WGS sequence"/>
</dbReference>
<dbReference type="EMBL" id="KV417763">
    <property type="protein sequence ID" value="KZP07051.1"/>
    <property type="molecule type" value="Genomic_DNA"/>
</dbReference>
<reference evidence="1 2" key="1">
    <citation type="journal article" date="2016" name="Mol. Biol. Evol.">
        <title>Comparative Genomics of Early-Diverging Mushroom-Forming Fungi Provides Insights into the Origins of Lignocellulose Decay Capabilities.</title>
        <authorList>
            <person name="Nagy L.G."/>
            <person name="Riley R."/>
            <person name="Tritt A."/>
            <person name="Adam C."/>
            <person name="Daum C."/>
            <person name="Floudas D."/>
            <person name="Sun H."/>
            <person name="Yadav J.S."/>
            <person name="Pangilinan J."/>
            <person name="Larsson K.H."/>
            <person name="Matsuura K."/>
            <person name="Barry K."/>
            <person name="Labutti K."/>
            <person name="Kuo R."/>
            <person name="Ohm R.A."/>
            <person name="Bhattacharya S.S."/>
            <person name="Shirouzu T."/>
            <person name="Yoshinaga Y."/>
            <person name="Martin F.M."/>
            <person name="Grigoriev I.V."/>
            <person name="Hibbett D.S."/>
        </authorList>
    </citation>
    <scope>NUCLEOTIDE SEQUENCE [LARGE SCALE GENOMIC DNA]</scope>
    <source>
        <strain evidence="1 2">CBS 109695</strain>
    </source>
</reference>
<keyword evidence="2" id="KW-1185">Reference proteome</keyword>
<dbReference type="OrthoDB" id="5598737at2759"/>
<evidence type="ECO:0000313" key="2">
    <source>
        <dbReference type="Proteomes" id="UP000076532"/>
    </source>
</evidence>
<dbReference type="AlphaFoldDB" id="A0A167XC11"/>
<sequence length="185" mass="21504">MSLQTGCSYSLAQIHHRPRYPNLKHDLRKEPGGQRGVKCSKFYSKFYLKYGEQHLTDGIMCSWCTHSIYYGFHCIPHGEGRNDIFSAILTRWPQVPKTVVYYFACVLGPYCMTREPDFFADTLFVIDMCLVAFLTSYANTDPHLAQINSSTAEFSYMSQDCVIIYTKVFISVWNRLVIRKMLYLQ</sequence>
<organism evidence="1 2">
    <name type="scientific">Athelia psychrophila</name>
    <dbReference type="NCBI Taxonomy" id="1759441"/>
    <lineage>
        <taxon>Eukaryota</taxon>
        <taxon>Fungi</taxon>
        <taxon>Dikarya</taxon>
        <taxon>Basidiomycota</taxon>
        <taxon>Agaricomycotina</taxon>
        <taxon>Agaricomycetes</taxon>
        <taxon>Agaricomycetidae</taxon>
        <taxon>Atheliales</taxon>
        <taxon>Atheliaceae</taxon>
        <taxon>Athelia</taxon>
    </lineage>
</organism>
<dbReference type="PANTHER" id="PTHR34305:SF1">
    <property type="entry name" value="SWIM-TYPE DOMAIN-CONTAINING PROTEIN"/>
    <property type="match status" value="1"/>
</dbReference>
<gene>
    <name evidence="1" type="ORF">FIBSPDRAFT_914575</name>
</gene>
<accession>A0A167XC11</accession>